<dbReference type="STRING" id="71717.A0A4Y7SCD2"/>
<proteinExistence type="predicted"/>
<accession>A0A4Y7SCD2</accession>
<dbReference type="EMBL" id="QPFP01000194">
    <property type="protein sequence ID" value="TEB19380.1"/>
    <property type="molecule type" value="Genomic_DNA"/>
</dbReference>
<gene>
    <name evidence="2" type="ORF">FA13DRAFT_1802328</name>
</gene>
<dbReference type="Gene3D" id="3.40.50.300">
    <property type="entry name" value="P-loop containing nucleotide triphosphate hydrolases"/>
    <property type="match status" value="1"/>
</dbReference>
<protein>
    <submittedName>
        <fullName evidence="2">Uncharacterized protein</fullName>
    </submittedName>
</protein>
<keyword evidence="3" id="KW-1185">Reference proteome</keyword>
<evidence type="ECO:0000313" key="2">
    <source>
        <dbReference type="EMBL" id="TEB19380.1"/>
    </source>
</evidence>
<dbReference type="OrthoDB" id="3598281at2759"/>
<name>A0A4Y7SCD2_COPMI</name>
<feature type="region of interest" description="Disordered" evidence="1">
    <location>
        <begin position="1"/>
        <end position="81"/>
    </location>
</feature>
<dbReference type="Proteomes" id="UP000298030">
    <property type="component" value="Unassembled WGS sequence"/>
</dbReference>
<sequence>MEMTEGRIPSTPSEYSGSSHSADESVDQLADSDGDISDGAESENRMELSDAPALRAEGKESQGRIQSEDADAALADSPPSSPLRCQYQSVSEIIYTPESAIHEGIAMVKALAASLRTLVVENKARKDIWRKEVEASPATLIAVCGATGVGKSSILNAILRTNIIPTSCSQGTPTSLVVNAHSR</sequence>
<comment type="caution">
    <text evidence="2">The sequence shown here is derived from an EMBL/GenBank/DDBJ whole genome shotgun (WGS) entry which is preliminary data.</text>
</comment>
<reference evidence="2 3" key="1">
    <citation type="journal article" date="2019" name="Nat. Ecol. Evol.">
        <title>Megaphylogeny resolves global patterns of mushroom evolution.</title>
        <authorList>
            <person name="Varga T."/>
            <person name="Krizsan K."/>
            <person name="Foldi C."/>
            <person name="Dima B."/>
            <person name="Sanchez-Garcia M."/>
            <person name="Sanchez-Ramirez S."/>
            <person name="Szollosi G.J."/>
            <person name="Szarkandi J.G."/>
            <person name="Papp V."/>
            <person name="Albert L."/>
            <person name="Andreopoulos W."/>
            <person name="Angelini C."/>
            <person name="Antonin V."/>
            <person name="Barry K.W."/>
            <person name="Bougher N.L."/>
            <person name="Buchanan P."/>
            <person name="Buyck B."/>
            <person name="Bense V."/>
            <person name="Catcheside P."/>
            <person name="Chovatia M."/>
            <person name="Cooper J."/>
            <person name="Damon W."/>
            <person name="Desjardin D."/>
            <person name="Finy P."/>
            <person name="Geml J."/>
            <person name="Haridas S."/>
            <person name="Hughes K."/>
            <person name="Justo A."/>
            <person name="Karasinski D."/>
            <person name="Kautmanova I."/>
            <person name="Kiss B."/>
            <person name="Kocsube S."/>
            <person name="Kotiranta H."/>
            <person name="LaButti K.M."/>
            <person name="Lechner B.E."/>
            <person name="Liimatainen K."/>
            <person name="Lipzen A."/>
            <person name="Lukacs Z."/>
            <person name="Mihaltcheva S."/>
            <person name="Morgado L.N."/>
            <person name="Niskanen T."/>
            <person name="Noordeloos M.E."/>
            <person name="Ohm R.A."/>
            <person name="Ortiz-Santana B."/>
            <person name="Ovrebo C."/>
            <person name="Racz N."/>
            <person name="Riley R."/>
            <person name="Savchenko A."/>
            <person name="Shiryaev A."/>
            <person name="Soop K."/>
            <person name="Spirin V."/>
            <person name="Szebenyi C."/>
            <person name="Tomsovsky M."/>
            <person name="Tulloss R.E."/>
            <person name="Uehling J."/>
            <person name="Grigoriev I.V."/>
            <person name="Vagvolgyi C."/>
            <person name="Papp T."/>
            <person name="Martin F.M."/>
            <person name="Miettinen O."/>
            <person name="Hibbett D.S."/>
            <person name="Nagy L.G."/>
        </authorList>
    </citation>
    <scope>NUCLEOTIDE SEQUENCE [LARGE SCALE GENOMIC DNA]</scope>
    <source>
        <strain evidence="2 3">FP101781</strain>
    </source>
</reference>
<dbReference type="SUPFAM" id="SSF52540">
    <property type="entry name" value="P-loop containing nucleoside triphosphate hydrolases"/>
    <property type="match status" value="1"/>
</dbReference>
<dbReference type="InterPro" id="IPR027417">
    <property type="entry name" value="P-loop_NTPase"/>
</dbReference>
<feature type="compositionally biased region" description="Polar residues" evidence="1">
    <location>
        <begin position="10"/>
        <end position="20"/>
    </location>
</feature>
<evidence type="ECO:0000313" key="3">
    <source>
        <dbReference type="Proteomes" id="UP000298030"/>
    </source>
</evidence>
<feature type="compositionally biased region" description="Acidic residues" evidence="1">
    <location>
        <begin position="24"/>
        <end position="41"/>
    </location>
</feature>
<evidence type="ECO:0000256" key="1">
    <source>
        <dbReference type="SAM" id="MobiDB-lite"/>
    </source>
</evidence>
<dbReference type="AlphaFoldDB" id="A0A4Y7SCD2"/>
<organism evidence="2 3">
    <name type="scientific">Coprinellus micaceus</name>
    <name type="common">Glistening ink-cap mushroom</name>
    <name type="synonym">Coprinus micaceus</name>
    <dbReference type="NCBI Taxonomy" id="71717"/>
    <lineage>
        <taxon>Eukaryota</taxon>
        <taxon>Fungi</taxon>
        <taxon>Dikarya</taxon>
        <taxon>Basidiomycota</taxon>
        <taxon>Agaricomycotina</taxon>
        <taxon>Agaricomycetes</taxon>
        <taxon>Agaricomycetidae</taxon>
        <taxon>Agaricales</taxon>
        <taxon>Agaricineae</taxon>
        <taxon>Psathyrellaceae</taxon>
        <taxon>Coprinellus</taxon>
    </lineage>
</organism>